<organism evidence="1 2">
    <name type="scientific">Stentor coeruleus</name>
    <dbReference type="NCBI Taxonomy" id="5963"/>
    <lineage>
        <taxon>Eukaryota</taxon>
        <taxon>Sar</taxon>
        <taxon>Alveolata</taxon>
        <taxon>Ciliophora</taxon>
        <taxon>Postciliodesmatophora</taxon>
        <taxon>Heterotrichea</taxon>
        <taxon>Heterotrichida</taxon>
        <taxon>Stentoridae</taxon>
        <taxon>Stentor</taxon>
    </lineage>
</organism>
<keyword evidence="2" id="KW-1185">Reference proteome</keyword>
<proteinExistence type="predicted"/>
<dbReference type="Proteomes" id="UP000187209">
    <property type="component" value="Unassembled WGS sequence"/>
</dbReference>
<gene>
    <name evidence="1" type="ORF">SteCoe_28439</name>
</gene>
<evidence type="ECO:0000313" key="1">
    <source>
        <dbReference type="EMBL" id="OMJ72987.1"/>
    </source>
</evidence>
<sequence>MNNLSGLPRGFAGPNRIKILPIAEVADPSDKDKQTKANKPLELPQITKFKQTQSNCNDPVKKSSFESLPYIDFSRFSQQNSMSSRANRVDTINCLIKTCEKAKSSKEFKSLAGFYTNRREVQNVLDIMDKKFRRKQDSKPNKKKDNEFYLTRVQMKKMIQELRTFTKHIGL</sequence>
<accession>A0A1R2B863</accession>
<protein>
    <submittedName>
        <fullName evidence="1">Uncharacterized protein</fullName>
    </submittedName>
</protein>
<evidence type="ECO:0000313" key="2">
    <source>
        <dbReference type="Proteomes" id="UP000187209"/>
    </source>
</evidence>
<reference evidence="1 2" key="1">
    <citation type="submission" date="2016-11" db="EMBL/GenBank/DDBJ databases">
        <title>The macronuclear genome of Stentor coeruleus: a giant cell with tiny introns.</title>
        <authorList>
            <person name="Slabodnick M."/>
            <person name="Ruby J.G."/>
            <person name="Reiff S.B."/>
            <person name="Swart E.C."/>
            <person name="Gosai S."/>
            <person name="Prabakaran S."/>
            <person name="Witkowska E."/>
            <person name="Larue G.E."/>
            <person name="Fisher S."/>
            <person name="Freeman R.M."/>
            <person name="Gunawardena J."/>
            <person name="Chu W."/>
            <person name="Stover N.A."/>
            <person name="Gregory B.D."/>
            <person name="Nowacki M."/>
            <person name="Derisi J."/>
            <person name="Roy S.W."/>
            <person name="Marshall W.F."/>
            <person name="Sood P."/>
        </authorList>
    </citation>
    <scope>NUCLEOTIDE SEQUENCE [LARGE SCALE GENOMIC DNA]</scope>
    <source>
        <strain evidence="1">WM001</strain>
    </source>
</reference>
<comment type="caution">
    <text evidence="1">The sequence shown here is derived from an EMBL/GenBank/DDBJ whole genome shotgun (WGS) entry which is preliminary data.</text>
</comment>
<dbReference type="AlphaFoldDB" id="A0A1R2B863"/>
<name>A0A1R2B863_9CILI</name>
<dbReference type="EMBL" id="MPUH01000857">
    <property type="protein sequence ID" value="OMJ72987.1"/>
    <property type="molecule type" value="Genomic_DNA"/>
</dbReference>